<dbReference type="InterPro" id="IPR051545">
    <property type="entry name" value="NAD(P)H_dehydrogenase_qn"/>
</dbReference>
<evidence type="ECO:0000313" key="4">
    <source>
        <dbReference type="EMBL" id="MFD1485341.1"/>
    </source>
</evidence>
<proteinExistence type="inferred from homology"/>
<dbReference type="Proteomes" id="UP001597252">
    <property type="component" value="Unassembled WGS sequence"/>
</dbReference>
<dbReference type="PANTHER" id="PTHR10204">
    <property type="entry name" value="NAD P H OXIDOREDUCTASE-RELATED"/>
    <property type="match status" value="1"/>
</dbReference>
<evidence type="ECO:0000256" key="2">
    <source>
        <dbReference type="ARBA" id="ARBA00023002"/>
    </source>
</evidence>
<name>A0ABW4E8B5_9LACO</name>
<dbReference type="PANTHER" id="PTHR10204:SF34">
    <property type="entry name" value="NAD(P)H DEHYDROGENASE [QUINONE] 1 ISOFORM 1"/>
    <property type="match status" value="1"/>
</dbReference>
<dbReference type="EC" id="1.6.99.-" evidence="4"/>
<dbReference type="InterPro" id="IPR003680">
    <property type="entry name" value="Flavodoxin_fold"/>
</dbReference>
<organism evidence="4 5">
    <name type="scientific">Lacticaseibacillus baoqingensis</name>
    <dbReference type="NCBI Taxonomy" id="2486013"/>
    <lineage>
        <taxon>Bacteria</taxon>
        <taxon>Bacillati</taxon>
        <taxon>Bacillota</taxon>
        <taxon>Bacilli</taxon>
        <taxon>Lactobacillales</taxon>
        <taxon>Lactobacillaceae</taxon>
        <taxon>Lacticaseibacillus</taxon>
    </lineage>
</organism>
<keyword evidence="2 4" id="KW-0560">Oxidoreductase</keyword>
<dbReference type="Pfam" id="PF02525">
    <property type="entry name" value="Flavodoxin_2"/>
    <property type="match status" value="1"/>
</dbReference>
<accession>A0ABW4E8B5</accession>
<comment type="similarity">
    <text evidence="1">Belongs to the NAD(P)H dehydrogenase (quinone) family.</text>
</comment>
<evidence type="ECO:0000259" key="3">
    <source>
        <dbReference type="Pfam" id="PF02525"/>
    </source>
</evidence>
<dbReference type="SUPFAM" id="SSF52218">
    <property type="entry name" value="Flavoproteins"/>
    <property type="match status" value="1"/>
</dbReference>
<dbReference type="EMBL" id="JBHTON010000028">
    <property type="protein sequence ID" value="MFD1485341.1"/>
    <property type="molecule type" value="Genomic_DNA"/>
</dbReference>
<dbReference type="RefSeq" id="WP_125751440.1">
    <property type="nucleotide sequence ID" value="NZ_JBHTON010000028.1"/>
</dbReference>
<comment type="caution">
    <text evidence="4">The sequence shown here is derived from an EMBL/GenBank/DDBJ whole genome shotgun (WGS) entry which is preliminary data.</text>
</comment>
<feature type="domain" description="Flavodoxin-like fold" evidence="3">
    <location>
        <begin position="4"/>
        <end position="162"/>
    </location>
</feature>
<dbReference type="GO" id="GO:0016491">
    <property type="term" value="F:oxidoreductase activity"/>
    <property type="evidence" value="ECO:0007669"/>
    <property type="project" value="UniProtKB-KW"/>
</dbReference>
<dbReference type="InterPro" id="IPR029039">
    <property type="entry name" value="Flavoprotein-like_sf"/>
</dbReference>
<keyword evidence="5" id="KW-1185">Reference proteome</keyword>
<sequence length="194" mass="21661">MKTIIYTHPDPHSFNHAILTRLCDHFTATAQPFAVIDLYQDHFDPRLTPAELQTYAQGQALDPLVERYQTLLAASDELLLIFPIWWHQMPAMLKGFFDKVLLPGFAFAEDPNWRGLLPTITKASVITTAGETKAELQARPGDPIQTTLINGTFADIGIAPGNCQWLHFGRTGSVTDTARQQFLAALPQLYQQGQ</sequence>
<dbReference type="EC" id="1.-.-.-" evidence="4"/>
<gene>
    <name evidence="4" type="ORF">ACFQ5J_08875</name>
</gene>
<evidence type="ECO:0000256" key="1">
    <source>
        <dbReference type="ARBA" id="ARBA00006252"/>
    </source>
</evidence>
<protein>
    <submittedName>
        <fullName evidence="4">NAD(P)H-dependent oxidoreductase</fullName>
        <ecNumber evidence="4">1.-.-.-</ecNumber>
        <ecNumber evidence="4">1.6.99.-</ecNumber>
    </submittedName>
</protein>
<reference evidence="5" key="1">
    <citation type="journal article" date="2019" name="Int. J. Syst. Evol. Microbiol.">
        <title>The Global Catalogue of Microorganisms (GCM) 10K type strain sequencing project: providing services to taxonomists for standard genome sequencing and annotation.</title>
        <authorList>
            <consortium name="The Broad Institute Genomics Platform"/>
            <consortium name="The Broad Institute Genome Sequencing Center for Infectious Disease"/>
            <person name="Wu L."/>
            <person name="Ma J."/>
        </authorList>
    </citation>
    <scope>NUCLEOTIDE SEQUENCE [LARGE SCALE GENOMIC DNA]</scope>
    <source>
        <strain evidence="5">CCM 8903</strain>
    </source>
</reference>
<evidence type="ECO:0000313" key="5">
    <source>
        <dbReference type="Proteomes" id="UP001597252"/>
    </source>
</evidence>
<dbReference type="Gene3D" id="3.40.50.360">
    <property type="match status" value="1"/>
</dbReference>